<dbReference type="AlphaFoldDB" id="A0A9D1T598"/>
<evidence type="ECO:0000256" key="1">
    <source>
        <dbReference type="SAM" id="MobiDB-lite"/>
    </source>
</evidence>
<sequence length="504" mass="55633">MNNDSGYSLSGSAKDYEELDLEEDILLEYDDDSSDGAALGDSPSAENDLPVGDYAIPEIAVETEEIYDDNLGTGPMPVTSDYDADSSEGVSPYASVNYTGDYYTEDYVIMLSERPEIYAESVYNDSEDFYSLLEASLTDSSLSHYDFPEAMNFYDVLEYQIEEENELCGANLVRLTINGVSGEQDYRTLYDVTINYDYLNQESCQVDGLVWLEGSSKNQLAGMPVYDSGDVILCSIIPTSEGLGAVSELLYDVYELSGTDIAYHRYYSAVDPGYTDMGILPTEAEFITTTENNPVLYTHKAAVRELTRYIRRKVNGEDYRYSDISLLMSYSRGELSVSELSALVDSGSEEALEQPQAETVQEAPISSIGVNSADDRMIIQSGETRIYLSSEETTSYLLQRFITSYSGITQSQDETNVLFVGGKLVFNSGTAFQGELVGLEVSSADCPLDISFNGLRVGDSVDLAKSVLRIERNLSDDVTITYRGESLVVTLKFEYGSLARITAE</sequence>
<feature type="region of interest" description="Disordered" evidence="1">
    <location>
        <begin position="21"/>
        <end position="52"/>
    </location>
</feature>
<dbReference type="EMBL" id="DVOL01000087">
    <property type="protein sequence ID" value="HIV11218.1"/>
    <property type="molecule type" value="Genomic_DNA"/>
</dbReference>
<feature type="compositionally biased region" description="Low complexity" evidence="1">
    <location>
        <begin position="35"/>
        <end position="45"/>
    </location>
</feature>
<feature type="compositionally biased region" description="Acidic residues" evidence="1">
    <location>
        <begin position="21"/>
        <end position="34"/>
    </location>
</feature>
<protein>
    <submittedName>
        <fullName evidence="2">Uncharacterized protein</fullName>
    </submittedName>
</protein>
<comment type="caution">
    <text evidence="2">The sequence shown here is derived from an EMBL/GenBank/DDBJ whole genome shotgun (WGS) entry which is preliminary data.</text>
</comment>
<evidence type="ECO:0000313" key="2">
    <source>
        <dbReference type="EMBL" id="HIV11218.1"/>
    </source>
</evidence>
<proteinExistence type="predicted"/>
<feature type="region of interest" description="Disordered" evidence="1">
    <location>
        <begin position="69"/>
        <end position="88"/>
    </location>
</feature>
<gene>
    <name evidence="2" type="ORF">IAD28_05965</name>
</gene>
<evidence type="ECO:0000313" key="3">
    <source>
        <dbReference type="Proteomes" id="UP000823960"/>
    </source>
</evidence>
<organism evidence="2 3">
    <name type="scientific">Candidatus Faeciplasma avium</name>
    <dbReference type="NCBI Taxonomy" id="2840798"/>
    <lineage>
        <taxon>Bacteria</taxon>
        <taxon>Bacillati</taxon>
        <taxon>Bacillota</taxon>
        <taxon>Clostridia</taxon>
        <taxon>Eubacteriales</taxon>
        <taxon>Oscillospiraceae</taxon>
        <taxon>Oscillospiraceae incertae sedis</taxon>
        <taxon>Candidatus Faeciplasma</taxon>
    </lineage>
</organism>
<dbReference type="Proteomes" id="UP000823960">
    <property type="component" value="Unassembled WGS sequence"/>
</dbReference>
<reference evidence="2" key="2">
    <citation type="journal article" date="2021" name="PeerJ">
        <title>Extensive microbial diversity within the chicken gut microbiome revealed by metagenomics and culture.</title>
        <authorList>
            <person name="Gilroy R."/>
            <person name="Ravi A."/>
            <person name="Getino M."/>
            <person name="Pursley I."/>
            <person name="Horton D.L."/>
            <person name="Alikhan N.F."/>
            <person name="Baker D."/>
            <person name="Gharbi K."/>
            <person name="Hall N."/>
            <person name="Watson M."/>
            <person name="Adriaenssens E.M."/>
            <person name="Foster-Nyarko E."/>
            <person name="Jarju S."/>
            <person name="Secka A."/>
            <person name="Antonio M."/>
            <person name="Oren A."/>
            <person name="Chaudhuri R.R."/>
            <person name="La Ragione R."/>
            <person name="Hildebrand F."/>
            <person name="Pallen M.J."/>
        </authorList>
    </citation>
    <scope>NUCLEOTIDE SEQUENCE</scope>
    <source>
        <strain evidence="2">1370</strain>
    </source>
</reference>
<accession>A0A9D1T598</accession>
<name>A0A9D1T598_9FIRM</name>
<reference evidence="2" key="1">
    <citation type="submission" date="2020-10" db="EMBL/GenBank/DDBJ databases">
        <authorList>
            <person name="Gilroy R."/>
        </authorList>
    </citation>
    <scope>NUCLEOTIDE SEQUENCE</scope>
    <source>
        <strain evidence="2">1370</strain>
    </source>
</reference>